<evidence type="ECO:0000256" key="2">
    <source>
        <dbReference type="ARBA" id="ARBA00023027"/>
    </source>
</evidence>
<dbReference type="Proteomes" id="UP000002729">
    <property type="component" value="Unassembled WGS sequence"/>
</dbReference>
<organism evidence="8">
    <name type="scientific">Aureococcus anophagefferens</name>
    <name type="common">Harmful bloom alga</name>
    <dbReference type="NCBI Taxonomy" id="44056"/>
    <lineage>
        <taxon>Eukaryota</taxon>
        <taxon>Sar</taxon>
        <taxon>Stramenopiles</taxon>
        <taxon>Ochrophyta</taxon>
        <taxon>Pelagophyceae</taxon>
        <taxon>Pelagomonadales</taxon>
        <taxon>Pelagomonadaceae</taxon>
        <taxon>Aureococcus</taxon>
    </lineage>
</organism>
<dbReference type="GeneID" id="20218109"/>
<keyword evidence="8" id="KW-1185">Reference proteome</keyword>
<comment type="pathway">
    <text evidence="3">Amino-acid biosynthesis.</text>
</comment>
<dbReference type="KEGG" id="aaf:AURANDRAFT_11896"/>
<sequence>FVIKTINKISPAGLARFGGDKYTITPSEENPEIAHAIMLRSHKMQDSDVPLTTRAIARCGAGTNNCNVPRMTELGVPVFNTPGANANAVKELVLCGLFMASRGVYEGAAHMKQLHEEGTAHERIEKDKALFGGRELEGKTLGVVGLGAIGAAVAHSAIALGMDVVGYDPALSVEGALRLPGSDMAMADLEELCSKADYVSLHAPYIKDVTHHLLSAELIGKLKPDASILNFARGELVDEAALAARYDAGGGGRYICDFAVGPELWPRPNVVSIPHLGASTEEAEENAAAMAADTIQLFLETGTIRDSVNFPACALPPRMESVNRVCVVTENKPGMLGELMSVFGEGGLNILQQVNMSRGDIAYNVIDL</sequence>
<reference evidence="7 8" key="1">
    <citation type="journal article" date="2011" name="Proc. Natl. Acad. Sci. U.S.A.">
        <title>Niche of harmful alga Aureococcus anophagefferens revealed through ecogenomics.</title>
        <authorList>
            <person name="Gobler C.J."/>
            <person name="Berry D.L."/>
            <person name="Dyhrman S.T."/>
            <person name="Wilhelm S.W."/>
            <person name="Salamov A."/>
            <person name="Lobanov A.V."/>
            <person name="Zhang Y."/>
            <person name="Collier J.L."/>
            <person name="Wurch L.L."/>
            <person name="Kustka A.B."/>
            <person name="Dill B.D."/>
            <person name="Shah M."/>
            <person name="VerBerkmoes N.C."/>
            <person name="Kuo A."/>
            <person name="Terry A."/>
            <person name="Pangilinan J."/>
            <person name="Lindquist E.A."/>
            <person name="Lucas S."/>
            <person name="Paulsen I.T."/>
            <person name="Hattenrath-Lehmann T.K."/>
            <person name="Talmage S.C."/>
            <person name="Walker E.A."/>
            <person name="Koch F."/>
            <person name="Burson A.M."/>
            <person name="Marcoval M.A."/>
            <person name="Tang Y.Z."/>
            <person name="Lecleir G.R."/>
            <person name="Coyne K.J."/>
            <person name="Berg G.M."/>
            <person name="Bertrand E.M."/>
            <person name="Saito M.A."/>
            <person name="Gladyshev V.N."/>
            <person name="Grigoriev I.V."/>
        </authorList>
    </citation>
    <scope>NUCLEOTIDE SEQUENCE [LARGE SCALE GENOMIC DNA]</scope>
    <source>
        <strain evidence="8">CCMP 1984</strain>
    </source>
</reference>
<comment type="similarity">
    <text evidence="4">Belongs to the D-isomer specific 2-hydroxyacid dehydrogenase family.</text>
</comment>
<dbReference type="Gene3D" id="3.40.50.720">
    <property type="entry name" value="NAD(P)-binding Rossmann-like Domain"/>
    <property type="match status" value="2"/>
</dbReference>
<evidence type="ECO:0000256" key="3">
    <source>
        <dbReference type="ARBA" id="ARBA00029440"/>
    </source>
</evidence>
<protein>
    <recommendedName>
        <fullName evidence="9">Phosphoglycerate dehydrogenase</fullName>
    </recommendedName>
</protein>
<dbReference type="GO" id="GO:0051287">
    <property type="term" value="F:NAD binding"/>
    <property type="evidence" value="ECO:0007669"/>
    <property type="project" value="InterPro"/>
</dbReference>
<dbReference type="eggNOG" id="KOG0068">
    <property type="taxonomic scope" value="Eukaryota"/>
</dbReference>
<dbReference type="PROSITE" id="PS00065">
    <property type="entry name" value="D_2_HYDROXYACID_DH_1"/>
    <property type="match status" value="1"/>
</dbReference>
<accession>F0YEF7</accession>
<feature type="non-terminal residue" evidence="7">
    <location>
        <position position="368"/>
    </location>
</feature>
<name>F0YEF7_AURAN</name>
<evidence type="ECO:0008006" key="9">
    <source>
        <dbReference type="Google" id="ProtNLM"/>
    </source>
</evidence>
<keyword evidence="2" id="KW-0520">NAD</keyword>
<dbReference type="AlphaFoldDB" id="F0YEF7"/>
<dbReference type="InterPro" id="IPR029752">
    <property type="entry name" value="D-isomer_DH_CS1"/>
</dbReference>
<dbReference type="Gene3D" id="3.30.70.260">
    <property type="match status" value="1"/>
</dbReference>
<gene>
    <name evidence="7" type="ORF">AURANDRAFT_11896</name>
</gene>
<evidence type="ECO:0000259" key="6">
    <source>
        <dbReference type="Pfam" id="PF02826"/>
    </source>
</evidence>
<dbReference type="InterPro" id="IPR036291">
    <property type="entry name" value="NAD(P)-bd_dom_sf"/>
</dbReference>
<dbReference type="Pfam" id="PF02826">
    <property type="entry name" value="2-Hacid_dh_C"/>
    <property type="match status" value="1"/>
</dbReference>
<dbReference type="InterPro" id="IPR006139">
    <property type="entry name" value="D-isomer_2_OHA_DH_cat_dom"/>
</dbReference>
<dbReference type="SUPFAM" id="SSF52283">
    <property type="entry name" value="Formate/glycerate dehydrogenase catalytic domain-like"/>
    <property type="match status" value="1"/>
</dbReference>
<proteinExistence type="inferred from homology"/>
<evidence type="ECO:0000259" key="5">
    <source>
        <dbReference type="Pfam" id="PF00389"/>
    </source>
</evidence>
<dbReference type="InterPro" id="IPR006140">
    <property type="entry name" value="D-isomer_DH_NAD-bd"/>
</dbReference>
<feature type="domain" description="D-isomer specific 2-hydroxyacid dehydrogenase catalytic" evidence="5">
    <location>
        <begin position="52"/>
        <end position="309"/>
    </location>
</feature>
<dbReference type="SUPFAM" id="SSF55021">
    <property type="entry name" value="ACT-like"/>
    <property type="match status" value="1"/>
</dbReference>
<feature type="domain" description="D-isomer specific 2-hydroxyacid dehydrogenase NAD-binding" evidence="6">
    <location>
        <begin position="110"/>
        <end position="277"/>
    </location>
</feature>
<dbReference type="EMBL" id="GL833134">
    <property type="protein sequence ID" value="EGB06548.1"/>
    <property type="molecule type" value="Genomic_DNA"/>
</dbReference>
<dbReference type="RefSeq" id="XP_009038723.1">
    <property type="nucleotide sequence ID" value="XM_009040475.1"/>
</dbReference>
<evidence type="ECO:0000256" key="1">
    <source>
        <dbReference type="ARBA" id="ARBA00023002"/>
    </source>
</evidence>
<dbReference type="InterPro" id="IPR045865">
    <property type="entry name" value="ACT-like_dom_sf"/>
</dbReference>
<dbReference type="SUPFAM" id="SSF51735">
    <property type="entry name" value="NAD(P)-binding Rossmann-fold domains"/>
    <property type="match status" value="1"/>
</dbReference>
<dbReference type="GO" id="GO:0016616">
    <property type="term" value="F:oxidoreductase activity, acting on the CH-OH group of donors, NAD or NADP as acceptor"/>
    <property type="evidence" value="ECO:0007669"/>
    <property type="project" value="InterPro"/>
</dbReference>
<evidence type="ECO:0000313" key="7">
    <source>
        <dbReference type="EMBL" id="EGB06548.1"/>
    </source>
</evidence>
<dbReference type="PANTHER" id="PTHR42938">
    <property type="entry name" value="FORMATE DEHYDROGENASE 1"/>
    <property type="match status" value="1"/>
</dbReference>
<dbReference type="OMA" id="SKGCWEV"/>
<dbReference type="InParanoid" id="F0YEF7"/>
<dbReference type="OrthoDB" id="418179at2759"/>
<dbReference type="Pfam" id="PF00389">
    <property type="entry name" value="2-Hacid_dh"/>
    <property type="match status" value="1"/>
</dbReference>
<dbReference type="CDD" id="cd12174">
    <property type="entry name" value="PGDH_like_3"/>
    <property type="match status" value="1"/>
</dbReference>
<keyword evidence="1 4" id="KW-0560">Oxidoreductase</keyword>
<evidence type="ECO:0000256" key="4">
    <source>
        <dbReference type="RuleBase" id="RU003719"/>
    </source>
</evidence>
<feature type="non-terminal residue" evidence="7">
    <location>
        <position position="1"/>
    </location>
</feature>
<evidence type="ECO:0000313" key="8">
    <source>
        <dbReference type="Proteomes" id="UP000002729"/>
    </source>
</evidence>
<dbReference type="PANTHER" id="PTHR42938:SF47">
    <property type="entry name" value="HYDROXYPYRUVATE REDUCTASE"/>
    <property type="match status" value="1"/>
</dbReference>